<name>A0AC61QMY3_9BACT</name>
<accession>A0AC61QMY3</accession>
<protein>
    <submittedName>
        <fullName evidence="1">RluA family pseudouridine synthase</fullName>
    </submittedName>
</protein>
<keyword evidence="2" id="KW-1185">Reference proteome</keyword>
<evidence type="ECO:0000313" key="1">
    <source>
        <dbReference type="EMBL" id="TGX80767.1"/>
    </source>
</evidence>
<reference evidence="1" key="1">
    <citation type="submission" date="2019-04" db="EMBL/GenBank/DDBJ databases">
        <title>Microbes associate with the intestines of laboratory mice.</title>
        <authorList>
            <person name="Navarre W."/>
            <person name="Wong E."/>
            <person name="Huang K."/>
            <person name="Tropini C."/>
            <person name="Ng K."/>
            <person name="Yu B."/>
        </authorList>
    </citation>
    <scope>NUCLEOTIDE SEQUENCE</scope>
    <source>
        <strain evidence="1">NM73_A23</strain>
    </source>
</reference>
<organism evidence="1 2">
    <name type="scientific">Palleniella muris</name>
    <dbReference type="NCBI Taxonomy" id="3038145"/>
    <lineage>
        <taxon>Bacteria</taxon>
        <taxon>Pseudomonadati</taxon>
        <taxon>Bacteroidota</taxon>
        <taxon>Bacteroidia</taxon>
        <taxon>Bacteroidales</taxon>
        <taxon>Prevotellaceae</taxon>
        <taxon>Palleniella</taxon>
    </lineage>
</organism>
<evidence type="ECO:0000313" key="2">
    <source>
        <dbReference type="Proteomes" id="UP000308886"/>
    </source>
</evidence>
<comment type="caution">
    <text evidence="1">The sequence shown here is derived from an EMBL/GenBank/DDBJ whole genome shotgun (WGS) entry which is preliminary data.</text>
</comment>
<proteinExistence type="predicted"/>
<sequence length="369" mass="41608">MITQYETPEDDELLYVPAETTADENGLYEHFRIVADAGQEPLRIDKFLSEHMQHSSRNRIQQAADAGYIHANGKPVKSNYKVRPGDVLTLMLTRPPHDTSIVAEDIPLNIVYEDDQLMVVNKEAGMVVHPGAGNFTGTLVNAMAWHMKDVPEYDPNSPEVGLVHRIDKDTSGLLLIAKTPEAKQHLGKQFFNKTTHRSYHALVWGHMKEDDGTIEGNITRDPKDRLRMTVTAPDSGIGKPAVTHWRVIERYGYTTLVECILETGRTHQIRAHMKHIGHPLFADERYGGMEILRGERSTSYKAFIKNCFKLCPRQALHAKTLGFVHPVTNRQMDFTSDLPEDLGAVIRKWQDFIAGTTRNTFKENGGSGE</sequence>
<gene>
    <name evidence="1" type="ORF">E5358_12130</name>
</gene>
<dbReference type="Proteomes" id="UP000308886">
    <property type="component" value="Unassembled WGS sequence"/>
</dbReference>
<dbReference type="EMBL" id="SRZC01000022">
    <property type="protein sequence ID" value="TGX80767.1"/>
    <property type="molecule type" value="Genomic_DNA"/>
</dbReference>